<sequence length="59" mass="6808">MRHSSGMEYGDSAGERSGERRGVDSYYDREERMKQGDGRGYKPTLPCDRSRFIFLVNLS</sequence>
<name>A0A5S5C0Y4_9BACL</name>
<evidence type="ECO:0000313" key="2">
    <source>
        <dbReference type="EMBL" id="TYP73095.1"/>
    </source>
</evidence>
<proteinExistence type="predicted"/>
<dbReference type="EMBL" id="VNHS01000007">
    <property type="protein sequence ID" value="TYP73095.1"/>
    <property type="molecule type" value="Genomic_DNA"/>
</dbReference>
<organism evidence="2 3">
    <name type="scientific">Paenibacillus methanolicus</name>
    <dbReference type="NCBI Taxonomy" id="582686"/>
    <lineage>
        <taxon>Bacteria</taxon>
        <taxon>Bacillati</taxon>
        <taxon>Bacillota</taxon>
        <taxon>Bacilli</taxon>
        <taxon>Bacillales</taxon>
        <taxon>Paenibacillaceae</taxon>
        <taxon>Paenibacillus</taxon>
    </lineage>
</organism>
<feature type="compositionally biased region" description="Basic and acidic residues" evidence="1">
    <location>
        <begin position="13"/>
        <end position="40"/>
    </location>
</feature>
<feature type="region of interest" description="Disordered" evidence="1">
    <location>
        <begin position="1"/>
        <end position="42"/>
    </location>
</feature>
<evidence type="ECO:0000313" key="3">
    <source>
        <dbReference type="Proteomes" id="UP000323257"/>
    </source>
</evidence>
<dbReference type="Proteomes" id="UP000323257">
    <property type="component" value="Unassembled WGS sequence"/>
</dbReference>
<dbReference type="AlphaFoldDB" id="A0A5S5C0Y4"/>
<comment type="caution">
    <text evidence="2">The sequence shown here is derived from an EMBL/GenBank/DDBJ whole genome shotgun (WGS) entry which is preliminary data.</text>
</comment>
<gene>
    <name evidence="2" type="ORF">BCM02_10779</name>
</gene>
<keyword evidence="3" id="KW-1185">Reference proteome</keyword>
<accession>A0A5S5C0Y4</accession>
<reference evidence="2 3" key="1">
    <citation type="submission" date="2019-07" db="EMBL/GenBank/DDBJ databases">
        <title>Genomic Encyclopedia of Type Strains, Phase III (KMG-III): the genomes of soil and plant-associated and newly described type strains.</title>
        <authorList>
            <person name="Whitman W."/>
        </authorList>
    </citation>
    <scope>NUCLEOTIDE SEQUENCE [LARGE SCALE GENOMIC DNA]</scope>
    <source>
        <strain evidence="2 3">BL24</strain>
    </source>
</reference>
<protein>
    <submittedName>
        <fullName evidence="2">Uncharacterized protein</fullName>
    </submittedName>
</protein>
<evidence type="ECO:0000256" key="1">
    <source>
        <dbReference type="SAM" id="MobiDB-lite"/>
    </source>
</evidence>